<dbReference type="SMART" id="SM00387">
    <property type="entry name" value="HATPase_c"/>
    <property type="match status" value="1"/>
</dbReference>
<keyword evidence="9" id="KW-0067">ATP-binding</keyword>
<keyword evidence="8" id="KW-0418">Kinase</keyword>
<dbReference type="OrthoDB" id="9804645at2"/>
<evidence type="ECO:0000256" key="6">
    <source>
        <dbReference type="ARBA" id="ARBA00022679"/>
    </source>
</evidence>
<evidence type="ECO:0000313" key="15">
    <source>
        <dbReference type="Proteomes" id="UP000243232"/>
    </source>
</evidence>
<evidence type="ECO:0000259" key="13">
    <source>
        <dbReference type="PROSITE" id="PS50885"/>
    </source>
</evidence>
<dbReference type="PRINTS" id="PR00344">
    <property type="entry name" value="BCTRLSENSOR"/>
</dbReference>
<dbReference type="InterPro" id="IPR036890">
    <property type="entry name" value="HATPase_C_sf"/>
</dbReference>
<dbReference type="Pfam" id="PF02518">
    <property type="entry name" value="HATPase_c"/>
    <property type="match status" value="1"/>
</dbReference>
<dbReference type="PANTHER" id="PTHR44936">
    <property type="entry name" value="SENSOR PROTEIN CREC"/>
    <property type="match status" value="1"/>
</dbReference>
<name>A0A1H2FPD6_9PSED</name>
<dbReference type="RefSeq" id="WP_090194186.1">
    <property type="nucleotide sequence ID" value="NZ_LT629785.1"/>
</dbReference>
<dbReference type="AlphaFoldDB" id="A0A1H2FPD6"/>
<dbReference type="Proteomes" id="UP000243232">
    <property type="component" value="Chromosome I"/>
</dbReference>
<dbReference type="CDD" id="cd00082">
    <property type="entry name" value="HisKA"/>
    <property type="match status" value="1"/>
</dbReference>
<dbReference type="InterPro" id="IPR005467">
    <property type="entry name" value="His_kinase_dom"/>
</dbReference>
<evidence type="ECO:0000256" key="5">
    <source>
        <dbReference type="ARBA" id="ARBA00022553"/>
    </source>
</evidence>
<dbReference type="EC" id="2.7.13.3" evidence="3"/>
<dbReference type="GO" id="GO:0000155">
    <property type="term" value="F:phosphorelay sensor kinase activity"/>
    <property type="evidence" value="ECO:0007669"/>
    <property type="project" value="InterPro"/>
</dbReference>
<proteinExistence type="predicted"/>
<dbReference type="InterPro" id="IPR036097">
    <property type="entry name" value="HisK_dim/P_sf"/>
</dbReference>
<evidence type="ECO:0000313" key="14">
    <source>
        <dbReference type="EMBL" id="SDU09210.1"/>
    </source>
</evidence>
<dbReference type="STRING" id="364197.SAMN05216296_1722"/>
<keyword evidence="5" id="KW-0597">Phosphoprotein</keyword>
<evidence type="ECO:0000256" key="8">
    <source>
        <dbReference type="ARBA" id="ARBA00022777"/>
    </source>
</evidence>
<dbReference type="Gene3D" id="1.10.287.130">
    <property type="match status" value="1"/>
</dbReference>
<dbReference type="EMBL" id="LT629785">
    <property type="protein sequence ID" value="SDU09210.1"/>
    <property type="molecule type" value="Genomic_DNA"/>
</dbReference>
<keyword evidence="6" id="KW-0808">Transferase</keyword>
<evidence type="ECO:0000256" key="9">
    <source>
        <dbReference type="ARBA" id="ARBA00022840"/>
    </source>
</evidence>
<feature type="region of interest" description="Disordered" evidence="10">
    <location>
        <begin position="36"/>
        <end position="67"/>
    </location>
</feature>
<evidence type="ECO:0000256" key="4">
    <source>
        <dbReference type="ARBA" id="ARBA00022475"/>
    </source>
</evidence>
<evidence type="ECO:0000256" key="11">
    <source>
        <dbReference type="SAM" id="Phobius"/>
    </source>
</evidence>
<comment type="subcellular location">
    <subcellularLocation>
        <location evidence="2">Cell membrane</location>
        <topology evidence="2">Multi-pass membrane protein</topology>
    </subcellularLocation>
</comment>
<keyword evidence="4" id="KW-1003">Cell membrane</keyword>
<reference evidence="15" key="1">
    <citation type="submission" date="2016-10" db="EMBL/GenBank/DDBJ databases">
        <authorList>
            <person name="Varghese N."/>
            <person name="Submissions S."/>
        </authorList>
    </citation>
    <scope>NUCLEOTIDE SEQUENCE [LARGE SCALE GENOMIC DNA]</scope>
    <source>
        <strain evidence="15">DSM 17875</strain>
    </source>
</reference>
<dbReference type="Gene3D" id="3.30.565.10">
    <property type="entry name" value="Histidine kinase-like ATPase, C-terminal domain"/>
    <property type="match status" value="1"/>
</dbReference>
<evidence type="ECO:0000256" key="10">
    <source>
        <dbReference type="SAM" id="MobiDB-lite"/>
    </source>
</evidence>
<dbReference type="InterPro" id="IPR050980">
    <property type="entry name" value="2C_sensor_his_kinase"/>
</dbReference>
<dbReference type="SUPFAM" id="SSF158472">
    <property type="entry name" value="HAMP domain-like"/>
    <property type="match status" value="1"/>
</dbReference>
<protein>
    <recommendedName>
        <fullName evidence="3">histidine kinase</fullName>
        <ecNumber evidence="3">2.7.13.3</ecNumber>
    </recommendedName>
</protein>
<feature type="domain" description="Histidine kinase" evidence="12">
    <location>
        <begin position="156"/>
        <end position="367"/>
    </location>
</feature>
<sequence length="367" mass="39619">MGRLFWKFFISFWLAQVVTVGLVSVTQWATKSAEADHPLQFDPASRPPPPPPEAGRDHPPPPPGPRPARALLPLLPIMVGALISLLFAALLAAYFARPIRVLRSGFAAVAQGQLERRIGPALGGRHDELGDLGQHFDHMANRLQLLIGAQQRLMHDVSHEMRSPLARLQAAIELLQQQPARGPELVERLQRDIGRMDALVGELLTLARLDSGMTEQRQELVDLAEVVADIVEDAQLEASARNCRLRVSISQPLIVRGNHELLHRAVENVLRNALRHSPAAAPIDIQGSCSAGRLQLSVADSGPGVAEADLARIFEPFFRSAPTNGGSGYGLGLAITRSVISSHGGSVVAQNRPAGGLLIRIDLPQAD</sequence>
<dbReference type="Pfam" id="PF00512">
    <property type="entry name" value="HisKA"/>
    <property type="match status" value="1"/>
</dbReference>
<dbReference type="PROSITE" id="PS50109">
    <property type="entry name" value="HIS_KIN"/>
    <property type="match status" value="1"/>
</dbReference>
<feature type="transmembrane region" description="Helical" evidence="11">
    <location>
        <begin position="70"/>
        <end position="96"/>
    </location>
</feature>
<dbReference type="GO" id="GO:0005886">
    <property type="term" value="C:plasma membrane"/>
    <property type="evidence" value="ECO:0007669"/>
    <property type="project" value="UniProtKB-SubCell"/>
</dbReference>
<dbReference type="CDD" id="cd06225">
    <property type="entry name" value="HAMP"/>
    <property type="match status" value="1"/>
</dbReference>
<evidence type="ECO:0000256" key="3">
    <source>
        <dbReference type="ARBA" id="ARBA00012438"/>
    </source>
</evidence>
<accession>A0A1H2FPD6</accession>
<keyword evidence="11" id="KW-0812">Transmembrane</keyword>
<keyword evidence="11" id="KW-1133">Transmembrane helix</keyword>
<gene>
    <name evidence="14" type="ORF">SAMN05216296_1722</name>
</gene>
<dbReference type="InterPro" id="IPR004358">
    <property type="entry name" value="Sig_transdc_His_kin-like_C"/>
</dbReference>
<dbReference type="PANTHER" id="PTHR44936:SF10">
    <property type="entry name" value="SENSOR PROTEIN RSTB"/>
    <property type="match status" value="1"/>
</dbReference>
<keyword evidence="11" id="KW-0472">Membrane</keyword>
<evidence type="ECO:0000256" key="2">
    <source>
        <dbReference type="ARBA" id="ARBA00004651"/>
    </source>
</evidence>
<dbReference type="SMART" id="SM00304">
    <property type="entry name" value="HAMP"/>
    <property type="match status" value="1"/>
</dbReference>
<dbReference type="InterPro" id="IPR003660">
    <property type="entry name" value="HAMP_dom"/>
</dbReference>
<keyword evidence="15" id="KW-1185">Reference proteome</keyword>
<keyword evidence="7" id="KW-0547">Nucleotide-binding</keyword>
<feature type="domain" description="HAMP" evidence="13">
    <location>
        <begin position="93"/>
        <end position="148"/>
    </location>
</feature>
<dbReference type="PROSITE" id="PS50885">
    <property type="entry name" value="HAMP"/>
    <property type="match status" value="1"/>
</dbReference>
<evidence type="ECO:0000256" key="7">
    <source>
        <dbReference type="ARBA" id="ARBA00022741"/>
    </source>
</evidence>
<evidence type="ECO:0000256" key="1">
    <source>
        <dbReference type="ARBA" id="ARBA00000085"/>
    </source>
</evidence>
<dbReference type="Gene3D" id="1.10.8.500">
    <property type="entry name" value="HAMP domain in histidine kinase"/>
    <property type="match status" value="1"/>
</dbReference>
<dbReference type="SUPFAM" id="SSF55874">
    <property type="entry name" value="ATPase domain of HSP90 chaperone/DNA topoisomerase II/histidine kinase"/>
    <property type="match status" value="1"/>
</dbReference>
<dbReference type="Pfam" id="PF00672">
    <property type="entry name" value="HAMP"/>
    <property type="match status" value="1"/>
</dbReference>
<dbReference type="SUPFAM" id="SSF47384">
    <property type="entry name" value="Homodimeric domain of signal transducing histidine kinase"/>
    <property type="match status" value="1"/>
</dbReference>
<dbReference type="InterPro" id="IPR003594">
    <property type="entry name" value="HATPase_dom"/>
</dbReference>
<organism evidence="14 15">
    <name type="scientific">Pseudomonas pohangensis</name>
    <dbReference type="NCBI Taxonomy" id="364197"/>
    <lineage>
        <taxon>Bacteria</taxon>
        <taxon>Pseudomonadati</taxon>
        <taxon>Pseudomonadota</taxon>
        <taxon>Gammaproteobacteria</taxon>
        <taxon>Pseudomonadales</taxon>
        <taxon>Pseudomonadaceae</taxon>
        <taxon>Pseudomonas</taxon>
    </lineage>
</organism>
<dbReference type="InterPro" id="IPR003661">
    <property type="entry name" value="HisK_dim/P_dom"/>
</dbReference>
<comment type="catalytic activity">
    <reaction evidence="1">
        <text>ATP + protein L-histidine = ADP + protein N-phospho-L-histidine.</text>
        <dbReference type="EC" id="2.7.13.3"/>
    </reaction>
</comment>
<dbReference type="GO" id="GO:0005524">
    <property type="term" value="F:ATP binding"/>
    <property type="evidence" value="ECO:0007669"/>
    <property type="project" value="UniProtKB-KW"/>
</dbReference>
<evidence type="ECO:0000259" key="12">
    <source>
        <dbReference type="PROSITE" id="PS50109"/>
    </source>
</evidence>
<dbReference type="SMART" id="SM00388">
    <property type="entry name" value="HisKA"/>
    <property type="match status" value="1"/>
</dbReference>